<reference evidence="1 2" key="1">
    <citation type="submission" date="2018-09" db="EMBL/GenBank/DDBJ databases">
        <title>Murine metabolic-syndrome-specific gut microbial biobank.</title>
        <authorList>
            <person name="Liu C."/>
        </authorList>
    </citation>
    <scope>NUCLEOTIDE SEQUENCE [LARGE SCALE GENOMIC DNA]</scope>
    <source>
        <strain evidence="1 2">0.1xD8-82</strain>
    </source>
</reference>
<accession>A0A3A9AKU2</accession>
<sequence length="273" mass="32021">MVDRIACFLTCGYTEAGAMQFFLKKMNSKYEYKQYLPNKTIKKKGDPKNINSQISGLTGDALLEKVYRILEKNREEIGKCKAVLIEDDLDGKFHGYSDERIEEYKNQIIQKVHEKLQKDIPVFILYASPEAESWFIADWKNGFEYLYSDSGVVTDVGYNAKRFFLHHLKQYIENNVLKEYTENIEEYGWFFGKYIKLSDCIINAVQTEIKEYIQEMPNANKVYVNQIVASRDLYYSKKLHGDRMMRNIQPDIVAVKCRKYFGSTYNAIVRAEL</sequence>
<keyword evidence="2" id="KW-1185">Reference proteome</keyword>
<dbReference type="AlphaFoldDB" id="A0A3A9AKU2"/>
<evidence type="ECO:0000313" key="2">
    <source>
        <dbReference type="Proteomes" id="UP000280696"/>
    </source>
</evidence>
<name>A0A3A9AKU2_9FIRM</name>
<protein>
    <recommendedName>
        <fullName evidence="3">DUF4276 family protein</fullName>
    </recommendedName>
</protein>
<dbReference type="OrthoDB" id="9255728at2"/>
<proteinExistence type="predicted"/>
<gene>
    <name evidence="1" type="ORF">D7V94_10040</name>
</gene>
<evidence type="ECO:0000313" key="1">
    <source>
        <dbReference type="EMBL" id="RKI91594.1"/>
    </source>
</evidence>
<dbReference type="RefSeq" id="WP_120469320.1">
    <property type="nucleotide sequence ID" value="NZ_CATJBT010000249.1"/>
</dbReference>
<evidence type="ECO:0008006" key="3">
    <source>
        <dbReference type="Google" id="ProtNLM"/>
    </source>
</evidence>
<organism evidence="1 2">
    <name type="scientific">Parablautia intestinalis</name>
    <dbReference type="NCBI Taxonomy" id="2320100"/>
    <lineage>
        <taxon>Bacteria</taxon>
        <taxon>Bacillati</taxon>
        <taxon>Bacillota</taxon>
        <taxon>Clostridia</taxon>
        <taxon>Lachnospirales</taxon>
        <taxon>Lachnospiraceae</taxon>
        <taxon>Parablautia</taxon>
    </lineage>
</organism>
<dbReference type="EMBL" id="RAYQ01000009">
    <property type="protein sequence ID" value="RKI91594.1"/>
    <property type="molecule type" value="Genomic_DNA"/>
</dbReference>
<dbReference type="Proteomes" id="UP000280696">
    <property type="component" value="Unassembled WGS sequence"/>
</dbReference>
<comment type="caution">
    <text evidence="1">The sequence shown here is derived from an EMBL/GenBank/DDBJ whole genome shotgun (WGS) entry which is preliminary data.</text>
</comment>